<dbReference type="RefSeq" id="WP_315733375.1">
    <property type="nucleotide sequence ID" value="NZ_JAVYII010000005.1"/>
</dbReference>
<dbReference type="PROSITE" id="PS51257">
    <property type="entry name" value="PROKAR_LIPOPROTEIN"/>
    <property type="match status" value="1"/>
</dbReference>
<comment type="caution">
    <text evidence="3">The sequence shown here is derived from an EMBL/GenBank/DDBJ whole genome shotgun (WGS) entry which is preliminary data.</text>
</comment>
<feature type="signal peptide" evidence="1">
    <location>
        <begin position="1"/>
        <end position="24"/>
    </location>
</feature>
<evidence type="ECO:0000313" key="4">
    <source>
        <dbReference type="Proteomes" id="UP001268542"/>
    </source>
</evidence>
<evidence type="ECO:0000256" key="1">
    <source>
        <dbReference type="SAM" id="SignalP"/>
    </source>
</evidence>
<dbReference type="EMBL" id="JAVYII010000005">
    <property type="protein sequence ID" value="MDT9593888.1"/>
    <property type="molecule type" value="Genomic_DNA"/>
</dbReference>
<keyword evidence="4" id="KW-1185">Reference proteome</keyword>
<feature type="chain" id="PRO_5047337119" evidence="1">
    <location>
        <begin position="25"/>
        <end position="588"/>
    </location>
</feature>
<dbReference type="Gene3D" id="3.40.190.10">
    <property type="entry name" value="Periplasmic binding protein-like II"/>
    <property type="match status" value="1"/>
</dbReference>
<dbReference type="InterPro" id="IPR000914">
    <property type="entry name" value="SBP_5_dom"/>
</dbReference>
<dbReference type="Proteomes" id="UP001268542">
    <property type="component" value="Unassembled WGS sequence"/>
</dbReference>
<gene>
    <name evidence="3" type="ORF">RDV89_12465</name>
</gene>
<evidence type="ECO:0000313" key="3">
    <source>
        <dbReference type="EMBL" id="MDT9593888.1"/>
    </source>
</evidence>
<dbReference type="PANTHER" id="PTHR30290:SF65">
    <property type="entry name" value="MONOACYL PHOSPHATIDYLINOSITOL TETRAMANNOSIDE-BINDING PROTEIN LPQW-RELATED"/>
    <property type="match status" value="1"/>
</dbReference>
<dbReference type="CDD" id="cd08501">
    <property type="entry name" value="PBP2_Lpqw"/>
    <property type="match status" value="1"/>
</dbReference>
<protein>
    <submittedName>
        <fullName evidence="3">ABC transporter family substrate-binding protein</fullName>
    </submittedName>
</protein>
<accession>A0ABU3PXC9</accession>
<dbReference type="InterPro" id="IPR039424">
    <property type="entry name" value="SBP_5"/>
</dbReference>
<organism evidence="3 4">
    <name type="scientific">Nocardioides imazamoxiresistens</name>
    <dbReference type="NCBI Taxonomy" id="3231893"/>
    <lineage>
        <taxon>Bacteria</taxon>
        <taxon>Bacillati</taxon>
        <taxon>Actinomycetota</taxon>
        <taxon>Actinomycetes</taxon>
        <taxon>Propionibacteriales</taxon>
        <taxon>Nocardioidaceae</taxon>
        <taxon>Nocardioides</taxon>
    </lineage>
</organism>
<name>A0ABU3PXC9_9ACTN</name>
<dbReference type="SUPFAM" id="SSF53850">
    <property type="entry name" value="Periplasmic binding protein-like II"/>
    <property type="match status" value="1"/>
</dbReference>
<keyword evidence="1" id="KW-0732">Signal</keyword>
<proteinExistence type="predicted"/>
<evidence type="ECO:0000259" key="2">
    <source>
        <dbReference type="Pfam" id="PF00496"/>
    </source>
</evidence>
<feature type="domain" description="Solute-binding protein family 5" evidence="2">
    <location>
        <begin position="96"/>
        <end position="503"/>
    </location>
</feature>
<dbReference type="Gene3D" id="3.10.105.10">
    <property type="entry name" value="Dipeptide-binding Protein, Domain 3"/>
    <property type="match status" value="1"/>
</dbReference>
<dbReference type="PANTHER" id="PTHR30290">
    <property type="entry name" value="PERIPLASMIC BINDING COMPONENT OF ABC TRANSPORTER"/>
    <property type="match status" value="1"/>
</dbReference>
<dbReference type="Pfam" id="PF00496">
    <property type="entry name" value="SBP_bac_5"/>
    <property type="match status" value="1"/>
</dbReference>
<dbReference type="InterPro" id="IPR030678">
    <property type="entry name" value="Peptide/Ni-bd"/>
</dbReference>
<dbReference type="PIRSF" id="PIRSF002741">
    <property type="entry name" value="MppA"/>
    <property type="match status" value="1"/>
</dbReference>
<sequence length="588" mass="62371">MGVKKWGVAAAAVGLGATALTACSSDGGSGDEEQGGGGGAVRIAEVNEFTSFNNNSAAGNLDTNSKIAYLTRSSFIYVDDELNIVPDEGFGTVEVESEDPLTVTYTVNEGIEWSDGEPVDADDLMLAWAVQSGYYDDATIDPATGEVSGGTSYFTYAGDTAGLGLTELPEVGEDGRSVTLTYTEPYADYELVDLGIDLPAHVVAEGAGTTSEEMLEAFQSTPRGNADAPAEANPTIKAVADFWNTGFDVTSLPDDESLFLSSGPFIVDSWDAGESMTLVKNENYGGDREVSYDSVVVRFIGDANAQVTALRNGEVDIISPQPSADTLDTLESIETATVEQGDQFSYDHLDLNFGSEVFADPTVREAFMKIVPRQQILDSIVTPLNPEAAILDSQIFFPGQEGYDEAAGSNGSDAYAEPDIAGAQELLAGRTPTVRVLYNTENPNRVDAFTLLQQNAAEAGFVIEDLGSPDWSSLLPGGDYDASIFGWISSGVGVAGVPQIFGTGGGGNYNGYSNPEADALMDELIVTLDRDEQIALQTEIDSTLWADFYGLPLFASPGVLAYGERVTGPAYYPGQTGAVWNFWEWELS</sequence>
<reference evidence="3 4" key="1">
    <citation type="submission" date="2023-08" db="EMBL/GenBank/DDBJ databases">
        <title>Nocardioides seae sp. nov., a bacterium isolated from a soil.</title>
        <authorList>
            <person name="Wang X."/>
        </authorList>
    </citation>
    <scope>NUCLEOTIDE SEQUENCE [LARGE SCALE GENOMIC DNA]</scope>
    <source>
        <strain evidence="3 4">YZH12</strain>
    </source>
</reference>